<dbReference type="InterPro" id="IPR042099">
    <property type="entry name" value="ANL_N_sf"/>
</dbReference>
<dbReference type="GO" id="GO:0016405">
    <property type="term" value="F:CoA-ligase activity"/>
    <property type="evidence" value="ECO:0007669"/>
    <property type="project" value="TreeGrafter"/>
</dbReference>
<gene>
    <name evidence="4" type="ORF">PMAYCL1PPCAC_20902</name>
</gene>
<dbReference type="Gene3D" id="3.40.50.12780">
    <property type="entry name" value="N-terminal domain of ligase-like"/>
    <property type="match status" value="1"/>
</dbReference>
<feature type="non-terminal residue" evidence="4">
    <location>
        <position position="439"/>
    </location>
</feature>
<dbReference type="Proteomes" id="UP001328107">
    <property type="component" value="Unassembled WGS sequence"/>
</dbReference>
<reference evidence="5" key="1">
    <citation type="submission" date="2022-10" db="EMBL/GenBank/DDBJ databases">
        <title>Genome assembly of Pristionchus species.</title>
        <authorList>
            <person name="Yoshida K."/>
            <person name="Sommer R.J."/>
        </authorList>
    </citation>
    <scope>NUCLEOTIDE SEQUENCE [LARGE SCALE GENOMIC DNA]</scope>
    <source>
        <strain evidence="5">RS5460</strain>
    </source>
</reference>
<evidence type="ECO:0000256" key="2">
    <source>
        <dbReference type="ARBA" id="ARBA00023140"/>
    </source>
</evidence>
<organism evidence="4 5">
    <name type="scientific">Pristionchus mayeri</name>
    <dbReference type="NCBI Taxonomy" id="1317129"/>
    <lineage>
        <taxon>Eukaryota</taxon>
        <taxon>Metazoa</taxon>
        <taxon>Ecdysozoa</taxon>
        <taxon>Nematoda</taxon>
        <taxon>Chromadorea</taxon>
        <taxon>Rhabditida</taxon>
        <taxon>Rhabditina</taxon>
        <taxon>Diplogasteromorpha</taxon>
        <taxon>Diplogasteroidea</taxon>
        <taxon>Neodiplogasteridae</taxon>
        <taxon>Pristionchus</taxon>
    </lineage>
</organism>
<comment type="subcellular location">
    <subcellularLocation>
        <location evidence="1">Peroxisome</location>
    </subcellularLocation>
</comment>
<name>A0AAN5CVC1_9BILA</name>
<keyword evidence="2" id="KW-0576">Peroxisome</keyword>
<proteinExistence type="predicted"/>
<sequence length="439" mass="48555">MVYKSPFPAVPICNESLHKKLLTAIWNHGNLHPTKLAMVSADDETKSLTFHELHAMAHRVRGFLRSRNFKEGDVACLVLSNSIEWAVFQLGAMAAGGVVSGASALFTDYELERQFLDSGCCLILTDEDNLEKVMEATKKRRNVKTIICLRSCYSDGEPLPAGIIEWKDVISCKPDYDVPEVDPGSMAALPYSSGTTGPPKGVMLSHRSIGTQIDMFIDHINREFISVMGARLNGFYDETVLVHLPMYHMFGFGIINISFASGSKAVIMERFDPEVFLSAIQKHRPRVLITVPPVLLFLSKFPIVKEFDLSSIEVVMCGAAPLGKDACREFRSQHANVKYLCQGYGMTEVTIGSHLPVLDVPDTHLTVGKAAANVEMKIMDVKTGKECATGEQGELWVRTPTVMMGYLNRPKETAETLDTEGWLHTGDIGLMSMDGRTYI</sequence>
<dbReference type="PANTHER" id="PTHR24096:SF422">
    <property type="entry name" value="BCDNA.GH02901"/>
    <property type="match status" value="1"/>
</dbReference>
<dbReference type="PANTHER" id="PTHR24096">
    <property type="entry name" value="LONG-CHAIN-FATTY-ACID--COA LIGASE"/>
    <property type="match status" value="1"/>
</dbReference>
<evidence type="ECO:0000256" key="1">
    <source>
        <dbReference type="ARBA" id="ARBA00004275"/>
    </source>
</evidence>
<dbReference type="InterPro" id="IPR020845">
    <property type="entry name" value="AMP-binding_CS"/>
</dbReference>
<keyword evidence="5" id="KW-1185">Reference proteome</keyword>
<dbReference type="AlphaFoldDB" id="A0AAN5CVC1"/>
<comment type="caution">
    <text evidence="4">The sequence shown here is derived from an EMBL/GenBank/DDBJ whole genome shotgun (WGS) entry which is preliminary data.</text>
</comment>
<feature type="domain" description="AMP-dependent synthetase/ligase" evidence="3">
    <location>
        <begin position="29"/>
        <end position="407"/>
    </location>
</feature>
<accession>A0AAN5CVC1</accession>
<dbReference type="EMBL" id="BTRK01000004">
    <property type="protein sequence ID" value="GMR50707.1"/>
    <property type="molecule type" value="Genomic_DNA"/>
</dbReference>
<protein>
    <recommendedName>
        <fullName evidence="3">AMP-dependent synthetase/ligase domain-containing protein</fullName>
    </recommendedName>
</protein>
<dbReference type="Pfam" id="PF00501">
    <property type="entry name" value="AMP-binding"/>
    <property type="match status" value="1"/>
</dbReference>
<dbReference type="GO" id="GO:0005777">
    <property type="term" value="C:peroxisome"/>
    <property type="evidence" value="ECO:0007669"/>
    <property type="project" value="UniProtKB-SubCell"/>
</dbReference>
<evidence type="ECO:0000313" key="4">
    <source>
        <dbReference type="EMBL" id="GMR50707.1"/>
    </source>
</evidence>
<evidence type="ECO:0000313" key="5">
    <source>
        <dbReference type="Proteomes" id="UP001328107"/>
    </source>
</evidence>
<evidence type="ECO:0000259" key="3">
    <source>
        <dbReference type="Pfam" id="PF00501"/>
    </source>
</evidence>
<dbReference type="InterPro" id="IPR000873">
    <property type="entry name" value="AMP-dep_synth/lig_dom"/>
</dbReference>
<dbReference type="SUPFAM" id="SSF56801">
    <property type="entry name" value="Acetyl-CoA synthetase-like"/>
    <property type="match status" value="1"/>
</dbReference>
<dbReference type="PROSITE" id="PS00455">
    <property type="entry name" value="AMP_BINDING"/>
    <property type="match status" value="1"/>
</dbReference>